<sequence>MCAFRLWFVVAVLVLIGFFGTDGATFLVKLEYDSLGHAFVKYKGKTYPCEKEQEVTLEDGNCRHNLYLKPPTQKERDERGGYVSGDVLCGYF</sequence>
<evidence type="ECO:0000256" key="1">
    <source>
        <dbReference type="SAM" id="SignalP"/>
    </source>
</evidence>
<dbReference type="Proteomes" id="UP000230066">
    <property type="component" value="Unassembled WGS sequence"/>
</dbReference>
<gene>
    <name evidence="2" type="ORF">D915_008554</name>
</gene>
<organism evidence="2 3">
    <name type="scientific">Fasciola hepatica</name>
    <name type="common">Liver fluke</name>
    <dbReference type="NCBI Taxonomy" id="6192"/>
    <lineage>
        <taxon>Eukaryota</taxon>
        <taxon>Metazoa</taxon>
        <taxon>Spiralia</taxon>
        <taxon>Lophotrochozoa</taxon>
        <taxon>Platyhelminthes</taxon>
        <taxon>Trematoda</taxon>
        <taxon>Digenea</taxon>
        <taxon>Plagiorchiida</taxon>
        <taxon>Echinostomata</taxon>
        <taxon>Echinostomatoidea</taxon>
        <taxon>Fasciolidae</taxon>
        <taxon>Fasciola</taxon>
    </lineage>
</organism>
<comment type="caution">
    <text evidence="2">The sequence shown here is derived from an EMBL/GenBank/DDBJ whole genome shotgun (WGS) entry which is preliminary data.</text>
</comment>
<keyword evidence="1" id="KW-0732">Signal</keyword>
<feature type="signal peptide" evidence="1">
    <location>
        <begin position="1"/>
        <end position="23"/>
    </location>
</feature>
<evidence type="ECO:0000313" key="3">
    <source>
        <dbReference type="Proteomes" id="UP000230066"/>
    </source>
</evidence>
<accession>A0A4E0QZ76</accession>
<reference evidence="2" key="1">
    <citation type="submission" date="2019-03" db="EMBL/GenBank/DDBJ databases">
        <title>Improved annotation for the trematode Fasciola hepatica.</title>
        <authorList>
            <person name="Choi Y.-J."/>
            <person name="Martin J."/>
            <person name="Mitreva M."/>
        </authorList>
    </citation>
    <scope>NUCLEOTIDE SEQUENCE [LARGE SCALE GENOMIC DNA]</scope>
</reference>
<feature type="chain" id="PRO_5020041342" evidence="1">
    <location>
        <begin position="24"/>
        <end position="92"/>
    </location>
</feature>
<dbReference type="AlphaFoldDB" id="A0A4E0QZ76"/>
<proteinExistence type="predicted"/>
<name>A0A4E0QZ76_FASHE</name>
<dbReference type="EMBL" id="JXXN02004167">
    <property type="protein sequence ID" value="THD20819.1"/>
    <property type="molecule type" value="Genomic_DNA"/>
</dbReference>
<evidence type="ECO:0000313" key="2">
    <source>
        <dbReference type="EMBL" id="THD20819.1"/>
    </source>
</evidence>
<keyword evidence="3" id="KW-1185">Reference proteome</keyword>
<protein>
    <submittedName>
        <fullName evidence="2">Uncharacterized protein</fullName>
    </submittedName>
</protein>